<dbReference type="InterPro" id="IPR010357">
    <property type="entry name" value="TXNDC17_dom"/>
</dbReference>
<dbReference type="Gene3D" id="3.40.30.10">
    <property type="entry name" value="Glutaredoxin"/>
    <property type="match status" value="1"/>
</dbReference>
<dbReference type="GO" id="GO:0005829">
    <property type="term" value="C:cytosol"/>
    <property type="evidence" value="ECO:0007669"/>
    <property type="project" value="TreeGrafter"/>
</dbReference>
<dbReference type="PANTHER" id="PTHR12452">
    <property type="entry name" value="42-9-9 PROTEIN-RELATED"/>
    <property type="match status" value="1"/>
</dbReference>
<dbReference type="Pfam" id="PF06110">
    <property type="entry name" value="TXD17-like_Trx"/>
    <property type="match status" value="1"/>
</dbReference>
<gene>
    <name evidence="3" type="ORF">SACU0126_LOCUS13974</name>
</gene>
<dbReference type="EMBL" id="HBIQ01043742">
    <property type="protein sequence ID" value="CAE0554080.1"/>
    <property type="molecule type" value="Transcribed_RNA"/>
</dbReference>
<dbReference type="SUPFAM" id="SSF52833">
    <property type="entry name" value="Thioredoxin-like"/>
    <property type="match status" value="1"/>
</dbReference>
<accession>A0A7S3SHM9</accession>
<evidence type="ECO:0000259" key="2">
    <source>
        <dbReference type="Pfam" id="PF06110"/>
    </source>
</evidence>
<dbReference type="PANTHER" id="PTHR12452:SF0">
    <property type="entry name" value="THIOREDOXIN DOMAIN-CONTAINING PROTEIN 17"/>
    <property type="match status" value="1"/>
</dbReference>
<feature type="domain" description="Thioredoxin" evidence="2">
    <location>
        <begin position="9"/>
        <end position="127"/>
    </location>
</feature>
<comment type="similarity">
    <text evidence="1">Belongs to the thioredoxin family.</text>
</comment>
<evidence type="ECO:0000313" key="3">
    <source>
        <dbReference type="EMBL" id="CAE0554080.1"/>
    </source>
</evidence>
<dbReference type="InterPro" id="IPR045108">
    <property type="entry name" value="TXNDC17-like"/>
</dbReference>
<name>A0A7S3SHM9_9SPIT</name>
<sequence length="132" mass="14797">MVDQVIKLEDTSKMMEEWDKYLAEKSGFLLVIFTGTMDADGSSWCPDCVVAKPKIKEVVEAVAGKVKVIVASVTRNEWRGNADHPYKKHGVFHVTGVPTMVLFEEENEMARAQNLDDFANEDLLNMFKEAAA</sequence>
<organism evidence="3">
    <name type="scientific">Strombidinopsis acuminata</name>
    <dbReference type="NCBI Taxonomy" id="141414"/>
    <lineage>
        <taxon>Eukaryota</taxon>
        <taxon>Sar</taxon>
        <taxon>Alveolata</taxon>
        <taxon>Ciliophora</taxon>
        <taxon>Intramacronucleata</taxon>
        <taxon>Spirotrichea</taxon>
        <taxon>Choreotrichia</taxon>
        <taxon>Choreotrichida</taxon>
        <taxon>Strombidinopsidae</taxon>
        <taxon>Strombidinopsis</taxon>
    </lineage>
</organism>
<dbReference type="AlphaFoldDB" id="A0A7S3SHM9"/>
<protein>
    <recommendedName>
        <fullName evidence="2">Thioredoxin domain-containing protein</fullName>
    </recommendedName>
</protein>
<evidence type="ECO:0000256" key="1">
    <source>
        <dbReference type="ARBA" id="ARBA00008987"/>
    </source>
</evidence>
<dbReference type="GO" id="GO:0047134">
    <property type="term" value="F:protein-disulfide reductase [NAD(P)H] activity"/>
    <property type="evidence" value="ECO:0007669"/>
    <property type="project" value="InterPro"/>
</dbReference>
<dbReference type="InterPro" id="IPR036249">
    <property type="entry name" value="Thioredoxin-like_sf"/>
</dbReference>
<reference evidence="3" key="1">
    <citation type="submission" date="2021-01" db="EMBL/GenBank/DDBJ databases">
        <authorList>
            <person name="Corre E."/>
            <person name="Pelletier E."/>
            <person name="Niang G."/>
            <person name="Scheremetjew M."/>
            <person name="Finn R."/>
            <person name="Kale V."/>
            <person name="Holt S."/>
            <person name="Cochrane G."/>
            <person name="Meng A."/>
            <person name="Brown T."/>
            <person name="Cohen L."/>
        </authorList>
    </citation>
    <scope>NUCLEOTIDE SEQUENCE</scope>
    <source>
        <strain evidence="3">SPMC142</strain>
    </source>
</reference>
<proteinExistence type="inferred from homology"/>